<organism evidence="2 3">
    <name type="scientific">Candidatus Ordinivivax streblomastigis</name>
    <dbReference type="NCBI Taxonomy" id="2540710"/>
    <lineage>
        <taxon>Bacteria</taxon>
        <taxon>Pseudomonadati</taxon>
        <taxon>Bacteroidota</taxon>
        <taxon>Bacteroidia</taxon>
        <taxon>Bacteroidales</taxon>
        <taxon>Candidatus Ordinivivax</taxon>
    </lineage>
</organism>
<dbReference type="InterPro" id="IPR053136">
    <property type="entry name" value="UTP_pyrophosphatase-like"/>
</dbReference>
<feature type="domain" description="YgjP-like metallopeptidase" evidence="1">
    <location>
        <begin position="22"/>
        <end position="227"/>
    </location>
</feature>
<gene>
    <name evidence="2" type="ORF">EZS26_003024</name>
</gene>
<dbReference type="CDD" id="cd07344">
    <property type="entry name" value="M48_yhfN_like"/>
    <property type="match status" value="1"/>
</dbReference>
<dbReference type="PANTHER" id="PTHR30399">
    <property type="entry name" value="UNCHARACTERIZED PROTEIN YGJP"/>
    <property type="match status" value="1"/>
</dbReference>
<dbReference type="PANTHER" id="PTHR30399:SF1">
    <property type="entry name" value="UTP PYROPHOSPHATASE"/>
    <property type="match status" value="1"/>
</dbReference>
<sequence>MVEEFEDEELGRLIVRVNMRAKNIVFRTKSDAIYISVPPRTHAKEIRDAIEKLRGKLSASRQKVSMPLIDVSFQIDTELFKLTLTTGTQSEKFFIRNESEVVKIICPPETNFNDEKIQHWLRRVIEETVRKKAKRILPPRLRLLSQRCGLPYQDVKINSSRGRWGSCSAKKTINLSLFLLLLPQHLIDYVLLHELCHTREMNHSVRFWELLDSFTDDKALQLREELKGYKTEIAGIAQ</sequence>
<evidence type="ECO:0000313" key="3">
    <source>
        <dbReference type="Proteomes" id="UP000324575"/>
    </source>
</evidence>
<dbReference type="AlphaFoldDB" id="A0A5M8NVD9"/>
<accession>A0A5M8NVD9</accession>
<dbReference type="Pfam" id="PF01863">
    <property type="entry name" value="YgjP-like"/>
    <property type="match status" value="1"/>
</dbReference>
<dbReference type="InterPro" id="IPR002725">
    <property type="entry name" value="YgjP-like_metallopeptidase"/>
</dbReference>
<dbReference type="Gene3D" id="3.30.2010.10">
    <property type="entry name" value="Metalloproteases ('zincins'), catalytic domain"/>
    <property type="match status" value="1"/>
</dbReference>
<evidence type="ECO:0000259" key="1">
    <source>
        <dbReference type="Pfam" id="PF01863"/>
    </source>
</evidence>
<name>A0A5M8NVD9_9BACT</name>
<dbReference type="Proteomes" id="UP000324575">
    <property type="component" value="Unassembled WGS sequence"/>
</dbReference>
<protein>
    <recommendedName>
        <fullName evidence="1">YgjP-like metallopeptidase domain-containing protein</fullName>
    </recommendedName>
</protein>
<dbReference type="EMBL" id="SNRX01000045">
    <property type="protein sequence ID" value="KAA6300832.1"/>
    <property type="molecule type" value="Genomic_DNA"/>
</dbReference>
<evidence type="ECO:0000313" key="2">
    <source>
        <dbReference type="EMBL" id="KAA6300832.1"/>
    </source>
</evidence>
<reference evidence="2 3" key="1">
    <citation type="submission" date="2019-03" db="EMBL/GenBank/DDBJ databases">
        <title>Single cell metagenomics reveals metabolic interactions within the superorganism composed of flagellate Streblomastix strix and complex community of Bacteroidetes bacteria on its surface.</title>
        <authorList>
            <person name="Treitli S.C."/>
            <person name="Kolisko M."/>
            <person name="Husnik F."/>
            <person name="Keeling P."/>
            <person name="Hampl V."/>
        </authorList>
    </citation>
    <scope>NUCLEOTIDE SEQUENCE [LARGE SCALE GENOMIC DNA]</scope>
    <source>
        <strain evidence="2">St1</strain>
    </source>
</reference>
<comment type="caution">
    <text evidence="2">The sequence shown here is derived from an EMBL/GenBank/DDBJ whole genome shotgun (WGS) entry which is preliminary data.</text>
</comment>
<proteinExistence type="predicted"/>